<reference evidence="1 2" key="1">
    <citation type="submission" date="2019-03" db="EMBL/GenBank/DDBJ databases">
        <title>Genomic Encyclopedia of Type Strains, Phase IV (KMG-IV): sequencing the most valuable type-strain genomes for metagenomic binning, comparative biology and taxonomic classification.</title>
        <authorList>
            <person name="Goeker M."/>
        </authorList>
    </citation>
    <scope>NUCLEOTIDE SEQUENCE [LARGE SCALE GENOMIC DNA]</scope>
    <source>
        <strain evidence="1 2">DSM 29481</strain>
    </source>
</reference>
<sequence>MKKIGMCFLSLLLLCGCQQHSTKQKQVKQKDTIVLGYVNSDGYMKVKQKGKYGFMNKQKQVMIPCEYDLITQEKDVYIAQKDGKYGVIDKQNQILLPLKYERILYAYDSGYFFARKQEKTMVFDKDGQKHKTIDARLVKQSFHDPIVWMKQGNKSAIFDTKGNQKTKFLYDKIKRFPDIQTYEKHAYTIGYKNGLAAILNEEGKPCSAFVYEQLRPLNYGSFNDKFSGYYQAVRDGKSGIINTRGDVVVQFLYDACDKDADGNLFHAFDYIEGVGFQVVKDGHYGILTLQGKTLIPCVARVQKDASMKVIGTDEKDFWVDKEDTTAYFTKEGKAYLEVKGHGDGFQNGYAIVREAGLSRVINEKGETLKQGKAHDEMSRVGRLFQHCTHAVCTLYDMKGEKVLQGDVDESFVYLDGEPEGVLVKESPLTEGIHTTSTVYDLQGKKRTQFAGISSGSMYGVLYKNHFAFFTRQGYGKTGKMGLLSMDGKHEITPRYAAIGEQDDYYIGRYADGRSELIEKDTLTIILQMDKDVELSLT</sequence>
<dbReference type="PANTHER" id="PTHR37841">
    <property type="entry name" value="GLR2918 PROTEIN"/>
    <property type="match status" value="1"/>
</dbReference>
<dbReference type="AlphaFoldDB" id="A0A4R3T2C6"/>
<dbReference type="Proteomes" id="UP000295773">
    <property type="component" value="Unassembled WGS sequence"/>
</dbReference>
<comment type="caution">
    <text evidence="1">The sequence shown here is derived from an EMBL/GenBank/DDBJ whole genome shotgun (WGS) entry which is preliminary data.</text>
</comment>
<evidence type="ECO:0000313" key="1">
    <source>
        <dbReference type="EMBL" id="TCU54757.1"/>
    </source>
</evidence>
<accession>A0A4R3T2C6</accession>
<dbReference type="PROSITE" id="PS51257">
    <property type="entry name" value="PROKAR_LIPOPROTEIN"/>
    <property type="match status" value="1"/>
</dbReference>
<dbReference type="InterPro" id="IPR032774">
    <property type="entry name" value="WG_beta_rep"/>
</dbReference>
<keyword evidence="2" id="KW-1185">Reference proteome</keyword>
<organism evidence="1 2">
    <name type="scientific">Longicatena caecimuris</name>
    <dbReference type="NCBI Taxonomy" id="1796635"/>
    <lineage>
        <taxon>Bacteria</taxon>
        <taxon>Bacillati</taxon>
        <taxon>Bacillota</taxon>
        <taxon>Erysipelotrichia</taxon>
        <taxon>Erysipelotrichales</taxon>
        <taxon>Erysipelotrichaceae</taxon>
        <taxon>Longicatena</taxon>
    </lineage>
</organism>
<evidence type="ECO:0000313" key="2">
    <source>
        <dbReference type="Proteomes" id="UP000295773"/>
    </source>
</evidence>
<dbReference type="RefSeq" id="WP_132225537.1">
    <property type="nucleotide sequence ID" value="NZ_JANKBG010000022.1"/>
</dbReference>
<gene>
    <name evidence="1" type="ORF">EDD61_12348</name>
</gene>
<dbReference type="EMBL" id="SMBP01000023">
    <property type="protein sequence ID" value="TCU54757.1"/>
    <property type="molecule type" value="Genomic_DNA"/>
</dbReference>
<protein>
    <submittedName>
        <fullName evidence="1">WG repeat protein</fullName>
    </submittedName>
</protein>
<dbReference type="Pfam" id="PF14903">
    <property type="entry name" value="WG_beta_rep"/>
    <property type="match status" value="1"/>
</dbReference>
<proteinExistence type="predicted"/>
<dbReference type="PANTHER" id="PTHR37841:SF1">
    <property type="entry name" value="DUF3298 DOMAIN-CONTAINING PROTEIN"/>
    <property type="match status" value="1"/>
</dbReference>
<name>A0A4R3T2C6_9FIRM</name>